<dbReference type="InterPro" id="IPR007117">
    <property type="entry name" value="Expansin_CBD"/>
</dbReference>
<dbReference type="Pfam" id="PF01357">
    <property type="entry name" value="Expansin_C"/>
    <property type="match status" value="1"/>
</dbReference>
<sequence length="220" mass="24294">MGGEYVGLVLVNMMNHMELEAAGSITLMPSSKFCILVDSKPRSSVLVIAACISPRLPSSPALSCAQFWGMWIRLIGHWLQRWAPGGCRSFNFQGRRVPCDYKQNLAVLVEESSQKPHYLAVKILYQGGQTENVGVDVAKVGSANWGFMSRSFGAVWDTSRVPEGPLQFRFIVTAGYDGKYVWAKSVLPQDWKAGQVYDSGIQIDDIAQDGCHPCDGSQWN</sequence>
<name>A0A7N0ZWD7_KALFE</name>
<protein>
    <recommendedName>
        <fullName evidence="1">Expansin-like CBD domain-containing protein</fullName>
    </recommendedName>
</protein>
<feature type="domain" description="Expansin-like CBD" evidence="1">
    <location>
        <begin position="117"/>
        <end position="199"/>
    </location>
</feature>
<accession>A0A7N0ZWD7</accession>
<evidence type="ECO:0000259" key="1">
    <source>
        <dbReference type="PROSITE" id="PS50843"/>
    </source>
</evidence>
<dbReference type="InterPro" id="IPR036749">
    <property type="entry name" value="Expansin_CBD_sf"/>
</dbReference>
<reference evidence="2" key="1">
    <citation type="submission" date="2021-01" db="UniProtKB">
        <authorList>
            <consortium name="EnsemblPlants"/>
        </authorList>
    </citation>
    <scope>IDENTIFICATION</scope>
</reference>
<dbReference type="GO" id="GO:0009505">
    <property type="term" value="C:plant-type cell wall"/>
    <property type="evidence" value="ECO:0007669"/>
    <property type="project" value="TreeGrafter"/>
</dbReference>
<organism evidence="2 3">
    <name type="scientific">Kalanchoe fedtschenkoi</name>
    <name type="common">Lavender scallops</name>
    <name type="synonym">South American air plant</name>
    <dbReference type="NCBI Taxonomy" id="63787"/>
    <lineage>
        <taxon>Eukaryota</taxon>
        <taxon>Viridiplantae</taxon>
        <taxon>Streptophyta</taxon>
        <taxon>Embryophyta</taxon>
        <taxon>Tracheophyta</taxon>
        <taxon>Spermatophyta</taxon>
        <taxon>Magnoliopsida</taxon>
        <taxon>eudicotyledons</taxon>
        <taxon>Gunneridae</taxon>
        <taxon>Pentapetalae</taxon>
        <taxon>Saxifragales</taxon>
        <taxon>Crassulaceae</taxon>
        <taxon>Kalanchoe</taxon>
    </lineage>
</organism>
<dbReference type="Gramene" id="Kaladp0045s0412.1.v1.1">
    <property type="protein sequence ID" value="Kaladp0045s0412.1.v1.1"/>
    <property type="gene ID" value="Kaladp0045s0412.v1.1"/>
</dbReference>
<dbReference type="AlphaFoldDB" id="A0A7N0ZWD7"/>
<dbReference type="PANTHER" id="PTHR31692">
    <property type="entry name" value="EXPANSIN-B3"/>
    <property type="match status" value="1"/>
</dbReference>
<dbReference type="GO" id="GO:0009506">
    <property type="term" value="C:plasmodesma"/>
    <property type="evidence" value="ECO:0007669"/>
    <property type="project" value="TreeGrafter"/>
</dbReference>
<evidence type="ECO:0000313" key="3">
    <source>
        <dbReference type="Proteomes" id="UP000594263"/>
    </source>
</evidence>
<dbReference type="Proteomes" id="UP000594263">
    <property type="component" value="Unplaced"/>
</dbReference>
<dbReference type="EnsemblPlants" id="Kaladp0045s0412.1.v1.1">
    <property type="protein sequence ID" value="Kaladp0045s0412.1.v1.1"/>
    <property type="gene ID" value="Kaladp0045s0412.v1.1"/>
</dbReference>
<dbReference type="Gene3D" id="2.60.40.760">
    <property type="entry name" value="Expansin, cellulose-binding-like domain"/>
    <property type="match status" value="1"/>
</dbReference>
<evidence type="ECO:0000313" key="2">
    <source>
        <dbReference type="EnsemblPlants" id="Kaladp0045s0412.1.v1.1"/>
    </source>
</evidence>
<dbReference type="PANTHER" id="PTHR31692:SF4">
    <property type="entry name" value="EXPANSIN-LIKE A1-RELATED"/>
    <property type="match status" value="1"/>
</dbReference>
<dbReference type="PROSITE" id="PS50843">
    <property type="entry name" value="EXPANSIN_CBD"/>
    <property type="match status" value="1"/>
</dbReference>
<proteinExistence type="predicted"/>
<dbReference type="SUPFAM" id="SSF49590">
    <property type="entry name" value="PHL pollen allergen"/>
    <property type="match status" value="1"/>
</dbReference>
<keyword evidence="3" id="KW-1185">Reference proteome</keyword>